<feature type="compositionally biased region" description="Polar residues" evidence="1">
    <location>
        <begin position="216"/>
        <end position="231"/>
    </location>
</feature>
<organism evidence="2 3">
    <name type="scientific">Clonostachys byssicola</name>
    <dbReference type="NCBI Taxonomy" id="160290"/>
    <lineage>
        <taxon>Eukaryota</taxon>
        <taxon>Fungi</taxon>
        <taxon>Dikarya</taxon>
        <taxon>Ascomycota</taxon>
        <taxon>Pezizomycotina</taxon>
        <taxon>Sordariomycetes</taxon>
        <taxon>Hypocreomycetidae</taxon>
        <taxon>Hypocreales</taxon>
        <taxon>Bionectriaceae</taxon>
        <taxon>Clonostachys</taxon>
    </lineage>
</organism>
<protein>
    <submittedName>
        <fullName evidence="2">Uncharacterized protein</fullName>
    </submittedName>
</protein>
<dbReference type="AlphaFoldDB" id="A0A9N9XT54"/>
<comment type="caution">
    <text evidence="2">The sequence shown here is derived from an EMBL/GenBank/DDBJ whole genome shotgun (WGS) entry which is preliminary data.</text>
</comment>
<sequence length="633" mass="71444">MRRSLMSRRSQFDPTSAKRPAWCLERSYSGGSYPNIKDYDLKKEIEDRELQGTFKVGKPFTAMFDPNGHYAFHIVTPREQRKDPPRQLRADELFQMPDIVLDLDAYGAKDVRESDNEDEHTMASIWAHTEQQRHVQSRLEDLKQMIGESRETRSKVLSSSTNPWRITSHDVISAALRGLAPSEGSMEDGALDGESNPLRISTLTYATPDQGAQMEKYQNSHQQPASRQQGMPVSDQIDPRREPDFLEQVRAHNGIPQHAAQNNELLLRWVLSRRDSLRFDQIKSKKQQPSAQQITSDLREQNSINGIRRVVFHSLAANADLNLDSLAQEGEQVSVAQEIRDACVRVMDASPGPEACFDTLEFVNNLSHRLPRMSEDLKACIFVLRLRCLARLGKLDLAVGQLQGGITTGMLNSKLNILPDIGASLESWNRVADETKLLDHRPQRQLLFTILTGLGENSPDGTSLRDLLFDSGYPTSELQSQERRAAYEEYILLLGRVGALRTIWREWRTYTSNLFQGHSLAQVSKIATGEAQVQNVFSRALPMALSVSGPESFAQQQGSANPDPDLAECQRMDSEWIVKGIAPPPADQQTNFPKQPTTIFTIDEVRSLMEPPLNDSLRAMESHRRRAKLHTEQ</sequence>
<reference evidence="2 3" key="2">
    <citation type="submission" date="2021-10" db="EMBL/GenBank/DDBJ databases">
        <authorList>
            <person name="Piombo E."/>
        </authorList>
    </citation>
    <scope>NUCLEOTIDE SEQUENCE [LARGE SCALE GENOMIC DNA]</scope>
</reference>
<proteinExistence type="predicted"/>
<reference evidence="3" key="1">
    <citation type="submission" date="2019-06" db="EMBL/GenBank/DDBJ databases">
        <authorList>
            <person name="Broberg M."/>
        </authorList>
    </citation>
    <scope>NUCLEOTIDE SEQUENCE [LARGE SCALE GENOMIC DNA]</scope>
</reference>
<evidence type="ECO:0000313" key="3">
    <source>
        <dbReference type="Proteomes" id="UP000754883"/>
    </source>
</evidence>
<evidence type="ECO:0000313" key="2">
    <source>
        <dbReference type="EMBL" id="CAG9971999.1"/>
    </source>
</evidence>
<dbReference type="EMBL" id="CABFNO020001240">
    <property type="protein sequence ID" value="CAG9971999.1"/>
    <property type="molecule type" value="Genomic_DNA"/>
</dbReference>
<gene>
    <name evidence="2" type="ORF">CBYS24578_00000809</name>
</gene>
<name>A0A9N9XT54_9HYPO</name>
<dbReference type="Proteomes" id="UP000754883">
    <property type="component" value="Unassembled WGS sequence"/>
</dbReference>
<evidence type="ECO:0000256" key="1">
    <source>
        <dbReference type="SAM" id="MobiDB-lite"/>
    </source>
</evidence>
<keyword evidence="3" id="KW-1185">Reference proteome</keyword>
<feature type="region of interest" description="Disordered" evidence="1">
    <location>
        <begin position="611"/>
        <end position="633"/>
    </location>
</feature>
<dbReference type="OrthoDB" id="4581301at2759"/>
<feature type="compositionally biased region" description="Basic residues" evidence="1">
    <location>
        <begin position="623"/>
        <end position="633"/>
    </location>
</feature>
<accession>A0A9N9XT54</accession>
<feature type="region of interest" description="Disordered" evidence="1">
    <location>
        <begin position="212"/>
        <end position="239"/>
    </location>
</feature>